<dbReference type="EMBL" id="FTOM01000006">
    <property type="protein sequence ID" value="SIS81910.1"/>
    <property type="molecule type" value="Genomic_DNA"/>
</dbReference>
<feature type="domain" description="UPF0033" evidence="2">
    <location>
        <begin position="7"/>
        <end position="31"/>
    </location>
</feature>
<protein>
    <submittedName>
        <fullName evidence="3">tRNA 2-thiouridine synthesizing protein A</fullName>
    </submittedName>
</protein>
<sequence length="76" mass="8193">MEIAAEIDARGLLCPLPVLRLRKVLAAQAPGAIVRLIATDGASWIDVPHFCATDGHELLSARDDGDTKTYLVRRAP</sequence>
<dbReference type="SUPFAM" id="SSF64307">
    <property type="entry name" value="SirA-like"/>
    <property type="match status" value="1"/>
</dbReference>
<evidence type="ECO:0000313" key="3">
    <source>
        <dbReference type="EMBL" id="SIS81910.1"/>
    </source>
</evidence>
<accession>A0A1N7M757</accession>
<dbReference type="PANTHER" id="PTHR33279">
    <property type="entry name" value="SULFUR CARRIER PROTEIN YEDF-RELATED"/>
    <property type="match status" value="1"/>
</dbReference>
<reference evidence="4" key="1">
    <citation type="submission" date="2017-01" db="EMBL/GenBank/DDBJ databases">
        <authorList>
            <person name="Varghese N."/>
            <person name="Submissions S."/>
        </authorList>
    </citation>
    <scope>NUCLEOTIDE SEQUENCE [LARGE SCALE GENOMIC DNA]</scope>
    <source>
        <strain evidence="4">DSM 18714</strain>
    </source>
</reference>
<dbReference type="Pfam" id="PF01206">
    <property type="entry name" value="TusA"/>
    <property type="match status" value="1"/>
</dbReference>
<dbReference type="CDD" id="cd00291">
    <property type="entry name" value="SirA_YedF_YeeD"/>
    <property type="match status" value="1"/>
</dbReference>
<dbReference type="AlphaFoldDB" id="A0A1N7M757"/>
<organism evidence="3 4">
    <name type="scientific">Phaeovulum vinaykumarii</name>
    <dbReference type="NCBI Taxonomy" id="407234"/>
    <lineage>
        <taxon>Bacteria</taxon>
        <taxon>Pseudomonadati</taxon>
        <taxon>Pseudomonadota</taxon>
        <taxon>Alphaproteobacteria</taxon>
        <taxon>Rhodobacterales</taxon>
        <taxon>Paracoccaceae</taxon>
        <taxon>Phaeovulum</taxon>
    </lineage>
</organism>
<evidence type="ECO:0000259" key="2">
    <source>
        <dbReference type="PROSITE" id="PS01148"/>
    </source>
</evidence>
<dbReference type="Gene3D" id="3.30.110.40">
    <property type="entry name" value="TusA-like domain"/>
    <property type="match status" value="1"/>
</dbReference>
<keyword evidence="4" id="KW-1185">Reference proteome</keyword>
<proteinExistence type="inferred from homology"/>
<dbReference type="Proteomes" id="UP000186098">
    <property type="component" value="Unassembled WGS sequence"/>
</dbReference>
<dbReference type="OrthoDB" id="9797551at2"/>
<gene>
    <name evidence="3" type="ORF">SAMN05421795_1064</name>
</gene>
<evidence type="ECO:0000256" key="1">
    <source>
        <dbReference type="ARBA" id="ARBA00008984"/>
    </source>
</evidence>
<dbReference type="PROSITE" id="PS01148">
    <property type="entry name" value="UPF0033"/>
    <property type="match status" value="1"/>
</dbReference>
<evidence type="ECO:0000313" key="4">
    <source>
        <dbReference type="Proteomes" id="UP000186098"/>
    </source>
</evidence>
<name>A0A1N7M757_9RHOB</name>
<dbReference type="RefSeq" id="WP_076366334.1">
    <property type="nucleotide sequence ID" value="NZ_FTOM01000006.1"/>
</dbReference>
<dbReference type="InterPro" id="IPR036868">
    <property type="entry name" value="TusA-like_sf"/>
</dbReference>
<dbReference type="STRING" id="407234.SAMN05421795_1064"/>
<dbReference type="InterPro" id="IPR001455">
    <property type="entry name" value="TusA-like"/>
</dbReference>
<comment type="similarity">
    <text evidence="1">Belongs to the sulfur carrier protein TusA family.</text>
</comment>
<dbReference type="PANTHER" id="PTHR33279:SF6">
    <property type="entry name" value="SULFUR CARRIER PROTEIN YEDF-RELATED"/>
    <property type="match status" value="1"/>
</dbReference>